<dbReference type="EMBL" id="JAHIBW010000004">
    <property type="protein sequence ID" value="KAG7311258.1"/>
    <property type="molecule type" value="Genomic_DNA"/>
</dbReference>
<evidence type="ECO:0000313" key="2">
    <source>
        <dbReference type="EMBL" id="KAG7311258.1"/>
    </source>
</evidence>
<sequence length="90" mass="10018">MARGADKGMTARRIAIAHDGYENTLPPADRALLDALLELRARAVRPATPIGRYLHMRTTVREHAAARRPRAAGRAARAARARRPARHSYR</sequence>
<gene>
    <name evidence="2" type="ORF">JYU34_002289</name>
</gene>
<evidence type="ECO:0000256" key="1">
    <source>
        <dbReference type="SAM" id="MobiDB-lite"/>
    </source>
</evidence>
<name>A0ABQ7R1S6_PLUXY</name>
<dbReference type="Proteomes" id="UP000823941">
    <property type="component" value="Chromosome 4"/>
</dbReference>
<organism evidence="2 3">
    <name type="scientific">Plutella xylostella</name>
    <name type="common">Diamondback moth</name>
    <name type="synonym">Plutella maculipennis</name>
    <dbReference type="NCBI Taxonomy" id="51655"/>
    <lineage>
        <taxon>Eukaryota</taxon>
        <taxon>Metazoa</taxon>
        <taxon>Ecdysozoa</taxon>
        <taxon>Arthropoda</taxon>
        <taxon>Hexapoda</taxon>
        <taxon>Insecta</taxon>
        <taxon>Pterygota</taxon>
        <taxon>Neoptera</taxon>
        <taxon>Endopterygota</taxon>
        <taxon>Lepidoptera</taxon>
        <taxon>Glossata</taxon>
        <taxon>Ditrysia</taxon>
        <taxon>Yponomeutoidea</taxon>
        <taxon>Plutellidae</taxon>
        <taxon>Plutella</taxon>
    </lineage>
</organism>
<reference evidence="2 3" key="1">
    <citation type="submission" date="2021-06" db="EMBL/GenBank/DDBJ databases">
        <title>A haploid diamondback moth (Plutella xylostella L.) genome assembly resolves 31 chromosomes and identifies a diamide resistance mutation.</title>
        <authorList>
            <person name="Ward C.M."/>
            <person name="Perry K.D."/>
            <person name="Baker G."/>
            <person name="Powis K."/>
            <person name="Heckel D.G."/>
            <person name="Baxter S.W."/>
        </authorList>
    </citation>
    <scope>NUCLEOTIDE SEQUENCE [LARGE SCALE GENOMIC DNA]</scope>
    <source>
        <strain evidence="2 3">LV</strain>
        <tissue evidence="2">Single pupa</tissue>
    </source>
</reference>
<proteinExistence type="predicted"/>
<comment type="caution">
    <text evidence="2">The sequence shown here is derived from an EMBL/GenBank/DDBJ whole genome shotgun (WGS) entry which is preliminary data.</text>
</comment>
<keyword evidence="3" id="KW-1185">Reference proteome</keyword>
<feature type="compositionally biased region" description="Basic residues" evidence="1">
    <location>
        <begin position="66"/>
        <end position="90"/>
    </location>
</feature>
<accession>A0ABQ7R1S6</accession>
<protein>
    <submittedName>
        <fullName evidence="2">Uncharacterized protein</fullName>
    </submittedName>
</protein>
<feature type="region of interest" description="Disordered" evidence="1">
    <location>
        <begin position="62"/>
        <end position="90"/>
    </location>
</feature>
<evidence type="ECO:0000313" key="3">
    <source>
        <dbReference type="Proteomes" id="UP000823941"/>
    </source>
</evidence>